<dbReference type="InterPro" id="IPR036938">
    <property type="entry name" value="PAP2/HPO_sf"/>
</dbReference>
<accession>A0ABQ3RX83</accession>
<keyword evidence="2" id="KW-0472">Membrane</keyword>
<feature type="transmembrane region" description="Helical" evidence="2">
    <location>
        <begin position="162"/>
        <end position="182"/>
    </location>
</feature>
<keyword evidence="5" id="KW-1185">Reference proteome</keyword>
<feature type="transmembrane region" description="Helical" evidence="2">
    <location>
        <begin position="89"/>
        <end position="109"/>
    </location>
</feature>
<feature type="transmembrane region" description="Helical" evidence="2">
    <location>
        <begin position="188"/>
        <end position="207"/>
    </location>
</feature>
<dbReference type="PANTHER" id="PTHR14969:SF13">
    <property type="entry name" value="AT30094P"/>
    <property type="match status" value="1"/>
</dbReference>
<dbReference type="GeneID" id="91470026"/>
<evidence type="ECO:0000259" key="3">
    <source>
        <dbReference type="SMART" id="SM00014"/>
    </source>
</evidence>
<dbReference type="CDD" id="cd03392">
    <property type="entry name" value="PAP2_like_2"/>
    <property type="match status" value="1"/>
</dbReference>
<feature type="domain" description="Phosphatidic acid phosphatase type 2/haloperoxidase" evidence="3">
    <location>
        <begin position="91"/>
        <end position="203"/>
    </location>
</feature>
<name>A0ABQ3RX83_9ACTN</name>
<dbReference type="Pfam" id="PF01569">
    <property type="entry name" value="PAP2"/>
    <property type="match status" value="1"/>
</dbReference>
<organism evidence="4 5">
    <name type="scientific">Streptomyces asoensis</name>
    <dbReference type="NCBI Taxonomy" id="249586"/>
    <lineage>
        <taxon>Bacteria</taxon>
        <taxon>Bacillati</taxon>
        <taxon>Actinomycetota</taxon>
        <taxon>Actinomycetes</taxon>
        <taxon>Kitasatosporales</taxon>
        <taxon>Streptomycetaceae</taxon>
        <taxon>Streptomyces</taxon>
    </lineage>
</organism>
<protein>
    <recommendedName>
        <fullName evidence="3">Phosphatidic acid phosphatase type 2/haloperoxidase domain-containing protein</fullName>
    </recommendedName>
</protein>
<dbReference type="InterPro" id="IPR000326">
    <property type="entry name" value="PAP2/HPO"/>
</dbReference>
<reference evidence="5" key="1">
    <citation type="submission" date="2023-07" db="EMBL/GenBank/DDBJ databases">
        <title>Whole genome shotgun sequence of Streptomyces cacaoi subsp. asoensis NBRC 13813.</title>
        <authorList>
            <person name="Komaki H."/>
            <person name="Tamura T."/>
        </authorList>
    </citation>
    <scope>NUCLEOTIDE SEQUENCE [LARGE SCALE GENOMIC DNA]</scope>
    <source>
        <strain evidence="5">NBRC 13813</strain>
    </source>
</reference>
<proteinExistence type="predicted"/>
<dbReference type="PANTHER" id="PTHR14969">
    <property type="entry name" value="SPHINGOSINE-1-PHOSPHATE PHOSPHOHYDROLASE"/>
    <property type="match status" value="1"/>
</dbReference>
<sequence length="299" mass="29860">MRGDRTAARAGGCGLGAWAAFGLLTAVVVGHDGRPLPVDRALLSWSVGHRPDVALAFARGVTATGTGVVPFVLAAVAGVVAGRTPRQRALAVALCLGCLGAGQALRYGVMTLVARPRPPLTDWQTHASGWAFPSGHTTTSALAAGLLIVALRVRGARGGAPLAVAAGAWAALVGLTRVYLGVHWFSDVVGGWLFAAGWLGVCLYALARRRPGAEPFHGVTAAGGGTGSGPPRPPGPAGPEGPAQQRTAATAQHQTAGATQGRTAATAQHQTAGATQGRTAGTAQHRTAGATQARTAGAA</sequence>
<comment type="caution">
    <text evidence="4">The sequence shown here is derived from an EMBL/GenBank/DDBJ whole genome shotgun (WGS) entry which is preliminary data.</text>
</comment>
<feature type="compositionally biased region" description="Pro residues" evidence="1">
    <location>
        <begin position="230"/>
        <end position="239"/>
    </location>
</feature>
<keyword evidence="2" id="KW-1133">Transmembrane helix</keyword>
<evidence type="ECO:0000256" key="1">
    <source>
        <dbReference type="SAM" id="MobiDB-lite"/>
    </source>
</evidence>
<gene>
    <name evidence="4" type="ORF">Saso_21240</name>
</gene>
<dbReference type="EMBL" id="BNEB01000002">
    <property type="protein sequence ID" value="GHI60474.1"/>
    <property type="molecule type" value="Genomic_DNA"/>
</dbReference>
<dbReference type="Proteomes" id="UP000649259">
    <property type="component" value="Unassembled WGS sequence"/>
</dbReference>
<feature type="region of interest" description="Disordered" evidence="1">
    <location>
        <begin position="217"/>
        <end position="299"/>
    </location>
</feature>
<keyword evidence="2" id="KW-0812">Transmembrane</keyword>
<feature type="transmembrane region" description="Helical" evidence="2">
    <location>
        <begin position="54"/>
        <end position="82"/>
    </location>
</feature>
<feature type="compositionally biased region" description="Low complexity" evidence="1">
    <location>
        <begin position="240"/>
        <end position="299"/>
    </location>
</feature>
<evidence type="ECO:0000256" key="2">
    <source>
        <dbReference type="SAM" id="Phobius"/>
    </source>
</evidence>
<dbReference type="RefSeq" id="WP_189918865.1">
    <property type="nucleotide sequence ID" value="NZ_BMSI01000002.1"/>
</dbReference>
<dbReference type="SMART" id="SM00014">
    <property type="entry name" value="acidPPc"/>
    <property type="match status" value="1"/>
</dbReference>
<evidence type="ECO:0000313" key="5">
    <source>
        <dbReference type="Proteomes" id="UP000649259"/>
    </source>
</evidence>
<dbReference type="SUPFAM" id="SSF48317">
    <property type="entry name" value="Acid phosphatase/Vanadium-dependent haloperoxidase"/>
    <property type="match status" value="1"/>
</dbReference>
<feature type="transmembrane region" description="Helical" evidence="2">
    <location>
        <begin position="129"/>
        <end position="150"/>
    </location>
</feature>
<evidence type="ECO:0000313" key="4">
    <source>
        <dbReference type="EMBL" id="GHI60474.1"/>
    </source>
</evidence>
<dbReference type="Gene3D" id="1.20.144.10">
    <property type="entry name" value="Phosphatidic acid phosphatase type 2/haloperoxidase"/>
    <property type="match status" value="1"/>
</dbReference>